<dbReference type="PRINTS" id="PR00039">
    <property type="entry name" value="HTHLYSR"/>
</dbReference>
<evidence type="ECO:0000313" key="6">
    <source>
        <dbReference type="EMBL" id="ODN69682.1"/>
    </source>
</evidence>
<keyword evidence="3" id="KW-0238">DNA-binding</keyword>
<comment type="caution">
    <text evidence="6">The sequence shown here is derived from an EMBL/GenBank/DDBJ whole genome shotgun (WGS) entry which is preliminary data.</text>
</comment>
<dbReference type="OrthoDB" id="7809623at2"/>
<evidence type="ECO:0000256" key="1">
    <source>
        <dbReference type="ARBA" id="ARBA00009437"/>
    </source>
</evidence>
<dbReference type="PANTHER" id="PTHR30419">
    <property type="entry name" value="HTH-TYPE TRANSCRIPTIONAL REGULATOR YBHD"/>
    <property type="match status" value="1"/>
</dbReference>
<keyword evidence="4" id="KW-0804">Transcription</keyword>
<dbReference type="GO" id="GO:0003700">
    <property type="term" value="F:DNA-binding transcription factor activity"/>
    <property type="evidence" value="ECO:0007669"/>
    <property type="project" value="InterPro"/>
</dbReference>
<evidence type="ECO:0000313" key="7">
    <source>
        <dbReference type="Proteomes" id="UP000094622"/>
    </source>
</evidence>
<dbReference type="Gene3D" id="3.40.190.290">
    <property type="match status" value="1"/>
</dbReference>
<evidence type="ECO:0000256" key="4">
    <source>
        <dbReference type="ARBA" id="ARBA00023163"/>
    </source>
</evidence>
<dbReference type="PATRIC" id="fig|1439726.3.peg.3171"/>
<dbReference type="Gene3D" id="1.10.10.10">
    <property type="entry name" value="Winged helix-like DNA-binding domain superfamily/Winged helix DNA-binding domain"/>
    <property type="match status" value="1"/>
</dbReference>
<keyword evidence="2" id="KW-0805">Transcription regulation</keyword>
<dbReference type="Pfam" id="PF00126">
    <property type="entry name" value="HTH_1"/>
    <property type="match status" value="1"/>
</dbReference>
<dbReference type="FunFam" id="1.10.10.10:FF:000001">
    <property type="entry name" value="LysR family transcriptional regulator"/>
    <property type="match status" value="1"/>
</dbReference>
<dbReference type="InterPro" id="IPR050950">
    <property type="entry name" value="HTH-type_LysR_regulators"/>
</dbReference>
<protein>
    <submittedName>
        <fullName evidence="6">HTH-type transcriptional regulator CynR</fullName>
    </submittedName>
</protein>
<evidence type="ECO:0000259" key="5">
    <source>
        <dbReference type="PROSITE" id="PS50931"/>
    </source>
</evidence>
<dbReference type="GO" id="GO:0003677">
    <property type="term" value="F:DNA binding"/>
    <property type="evidence" value="ECO:0007669"/>
    <property type="project" value="UniProtKB-KW"/>
</dbReference>
<dbReference type="PROSITE" id="PS50931">
    <property type="entry name" value="HTH_LYSR"/>
    <property type="match status" value="1"/>
</dbReference>
<dbReference type="RefSeq" id="WP_069307460.1">
    <property type="nucleotide sequence ID" value="NZ_MCRJ01000079.1"/>
</dbReference>
<feature type="domain" description="HTH lysR-type" evidence="5">
    <location>
        <begin position="8"/>
        <end position="65"/>
    </location>
</feature>
<organism evidence="6 7">
    <name type="scientific">Methylobrevis pamukkalensis</name>
    <dbReference type="NCBI Taxonomy" id="1439726"/>
    <lineage>
        <taxon>Bacteria</taxon>
        <taxon>Pseudomonadati</taxon>
        <taxon>Pseudomonadota</taxon>
        <taxon>Alphaproteobacteria</taxon>
        <taxon>Hyphomicrobiales</taxon>
        <taxon>Pleomorphomonadaceae</taxon>
        <taxon>Methylobrevis</taxon>
    </lineage>
</organism>
<dbReference type="InterPro" id="IPR005119">
    <property type="entry name" value="LysR_subst-bd"/>
</dbReference>
<dbReference type="AlphaFoldDB" id="A0A1E3H067"/>
<dbReference type="Proteomes" id="UP000094622">
    <property type="component" value="Unassembled WGS sequence"/>
</dbReference>
<dbReference type="InterPro" id="IPR036390">
    <property type="entry name" value="WH_DNA-bd_sf"/>
</dbReference>
<dbReference type="SUPFAM" id="SSF46785">
    <property type="entry name" value="Winged helix' DNA-binding domain"/>
    <property type="match status" value="1"/>
</dbReference>
<evidence type="ECO:0000256" key="3">
    <source>
        <dbReference type="ARBA" id="ARBA00023125"/>
    </source>
</evidence>
<dbReference type="InterPro" id="IPR036388">
    <property type="entry name" value="WH-like_DNA-bd_sf"/>
</dbReference>
<proteinExistence type="inferred from homology"/>
<comment type="similarity">
    <text evidence="1">Belongs to the LysR transcriptional regulatory family.</text>
</comment>
<dbReference type="GO" id="GO:0005829">
    <property type="term" value="C:cytosol"/>
    <property type="evidence" value="ECO:0007669"/>
    <property type="project" value="TreeGrafter"/>
</dbReference>
<accession>A0A1E3H067</accession>
<dbReference type="InterPro" id="IPR000847">
    <property type="entry name" value="LysR_HTH_N"/>
</dbReference>
<dbReference type="SUPFAM" id="SSF53850">
    <property type="entry name" value="Periplasmic binding protein-like II"/>
    <property type="match status" value="1"/>
</dbReference>
<name>A0A1E3H067_9HYPH</name>
<dbReference type="Pfam" id="PF03466">
    <property type="entry name" value="LysR_substrate"/>
    <property type="match status" value="1"/>
</dbReference>
<dbReference type="EMBL" id="MCRJ01000079">
    <property type="protein sequence ID" value="ODN69682.1"/>
    <property type="molecule type" value="Genomic_DNA"/>
</dbReference>
<gene>
    <name evidence="6" type="primary">cynR_2</name>
    <name evidence="6" type="ORF">A6302_03019</name>
</gene>
<reference evidence="6 7" key="1">
    <citation type="submission" date="2016-07" db="EMBL/GenBank/DDBJ databases">
        <title>Draft Genome Sequence of Methylobrevis pamukkalensis PK2.</title>
        <authorList>
            <person name="Vasilenko O.V."/>
            <person name="Doronina N.V."/>
            <person name="Shmareva M.N."/>
            <person name="Tarlachkov S.V."/>
            <person name="Mustakhimov I."/>
            <person name="Trotsenko Y.A."/>
        </authorList>
    </citation>
    <scope>NUCLEOTIDE SEQUENCE [LARGE SCALE GENOMIC DNA]</scope>
    <source>
        <strain evidence="6 7">PK2</strain>
    </source>
</reference>
<sequence length="317" mass="33561">MDERIRHLLSPSLRYFAAVARYGSFRGAARELNIASSAVNRQILSLEEALGVTLFERVGRGIRLSPAGELLLGHTAAVLREMEGLATGLDALRGLGTGRVRIASVESVGEAILPGIVTRFSAAWPGIDVHVTVAVSDEVERLVLAGEADVGLTFNPRMEASLAIGFRRNLRIGAVVAPGHPLAALRRVGLAECLRYPLALPARGLSLRHALDSTSAMRGGDIRTPVEADTLGVMKAMARGGTLVAFQTLVGLEQDLAAGTLVFRPLADADLPVDQFAVISRAEGTLTLAPTTFHAFAVNELSRLLSGYDAEAASDRP</sequence>
<keyword evidence="7" id="KW-1185">Reference proteome</keyword>
<evidence type="ECO:0000256" key="2">
    <source>
        <dbReference type="ARBA" id="ARBA00023015"/>
    </source>
</evidence>
<dbReference type="PANTHER" id="PTHR30419:SF2">
    <property type="entry name" value="LYSR FAMILY TRANSCRIPTIONAL REGULATOR"/>
    <property type="match status" value="1"/>
</dbReference>